<dbReference type="Pfam" id="PF03498">
    <property type="entry name" value="CDtoxinA"/>
    <property type="match status" value="1"/>
</dbReference>
<dbReference type="AlphaFoldDB" id="A0A157MIN3"/>
<feature type="chain" id="PRO_5009816507" evidence="10">
    <location>
        <begin position="27"/>
        <end position="329"/>
    </location>
</feature>
<keyword evidence="2" id="KW-0800">Toxin</keyword>
<evidence type="ECO:0000256" key="4">
    <source>
        <dbReference type="ARBA" id="ARBA00022734"/>
    </source>
</evidence>
<dbReference type="Proteomes" id="UP000076825">
    <property type="component" value="Chromosome 1"/>
</dbReference>
<proteinExistence type="predicted"/>
<keyword evidence="6" id="KW-0472">Membrane</keyword>
<keyword evidence="12" id="KW-1185">Reference proteome</keyword>
<evidence type="ECO:0000256" key="9">
    <source>
        <dbReference type="ARBA" id="ARBA00023288"/>
    </source>
</evidence>
<dbReference type="KEGG" id="btrm:SAMEA390648701049"/>
<gene>
    <name evidence="11" type="ORF">SAMEA3906487_01049</name>
</gene>
<dbReference type="RefSeq" id="WP_063939974.1">
    <property type="nucleotide sequence ID" value="NZ_CP016340.1"/>
</dbReference>
<evidence type="ECO:0000256" key="3">
    <source>
        <dbReference type="ARBA" id="ARBA00022729"/>
    </source>
</evidence>
<sequence>MKKTTSAYVVQMGVALALGLSAAGHATPLPPFPPLMLFNMQTGYILQDPALPPGSLATLYLTSSKSLLDWVGLQDIDRTNTCLSLYDRRTAEAAVSFASCTAAFAEPTLRLIALDNGAFAIKSTNAFSGCLEVQDGRAQVGADCTGMVTVPRSMQWALLPPHFPDPRQPAFDSADPPVSLYNMFLGKRLIKSERVPQDTGQFVIEYQPDSMIKLRYLASQQCLVASTQTPATPVLASCDDNPRALFTLIPASNGAVQLRNASTGLCAMAGGALYIMGQCANQDGQIIRPQALWALLTATFPPIVTGDTVRMPRATGPAEASADARIMNQ</sequence>
<evidence type="ECO:0000256" key="10">
    <source>
        <dbReference type="SAM" id="SignalP"/>
    </source>
</evidence>
<keyword evidence="8" id="KW-0998">Cell outer membrane</keyword>
<comment type="subcellular location">
    <subcellularLocation>
        <location evidence="1">Cell outer membrane</location>
        <topology evidence="1">Lipid-anchor</topology>
    </subcellularLocation>
</comment>
<evidence type="ECO:0000256" key="8">
    <source>
        <dbReference type="ARBA" id="ARBA00023237"/>
    </source>
</evidence>
<accession>A0A157MIN3</accession>
<protein>
    <submittedName>
        <fullName evidence="11">Cytolethal distending toxin A/C family</fullName>
    </submittedName>
</protein>
<feature type="signal peptide" evidence="10">
    <location>
        <begin position="1"/>
        <end position="26"/>
    </location>
</feature>
<keyword evidence="9" id="KW-0449">Lipoprotein</keyword>
<organism evidence="11 12">
    <name type="scientific">Bordetella trematum</name>
    <dbReference type="NCBI Taxonomy" id="123899"/>
    <lineage>
        <taxon>Bacteria</taxon>
        <taxon>Pseudomonadati</taxon>
        <taxon>Pseudomonadota</taxon>
        <taxon>Betaproteobacteria</taxon>
        <taxon>Burkholderiales</taxon>
        <taxon>Alcaligenaceae</taxon>
        <taxon>Bordetella</taxon>
    </lineage>
</organism>
<name>A0A157MIN3_9BORD</name>
<dbReference type="GO" id="GO:0009279">
    <property type="term" value="C:cell outer membrane"/>
    <property type="evidence" value="ECO:0007669"/>
    <property type="project" value="UniProtKB-SubCell"/>
</dbReference>
<dbReference type="SUPFAM" id="SSF50370">
    <property type="entry name" value="Ricin B-like lectins"/>
    <property type="match status" value="2"/>
</dbReference>
<reference evidence="11 12" key="1">
    <citation type="submission" date="2016-04" db="EMBL/GenBank/DDBJ databases">
        <authorList>
            <consortium name="Pathogen Informatics"/>
        </authorList>
    </citation>
    <scope>NUCLEOTIDE SEQUENCE [LARGE SCALE GENOMIC DNA]</scope>
    <source>
        <strain evidence="11 12">H044680328</strain>
    </source>
</reference>
<dbReference type="Gene3D" id="2.80.10.50">
    <property type="match status" value="2"/>
</dbReference>
<dbReference type="InterPro" id="IPR035992">
    <property type="entry name" value="Ricin_B-like_lectins"/>
</dbReference>
<keyword evidence="4" id="KW-0430">Lectin</keyword>
<keyword evidence="3 10" id="KW-0732">Signal</keyword>
<dbReference type="GO" id="GO:0030246">
    <property type="term" value="F:carbohydrate binding"/>
    <property type="evidence" value="ECO:0007669"/>
    <property type="project" value="UniProtKB-KW"/>
</dbReference>
<evidence type="ECO:0000256" key="7">
    <source>
        <dbReference type="ARBA" id="ARBA00023139"/>
    </source>
</evidence>
<dbReference type="PATRIC" id="fig|123899.6.peg.1029"/>
<dbReference type="GeneID" id="56587547"/>
<keyword evidence="5" id="KW-0843">Virulence</keyword>
<evidence type="ECO:0000313" key="11">
    <source>
        <dbReference type="EMBL" id="SAI68019.1"/>
    </source>
</evidence>
<keyword evidence="7" id="KW-0564">Palmitate</keyword>
<evidence type="ECO:0000256" key="5">
    <source>
        <dbReference type="ARBA" id="ARBA00023026"/>
    </source>
</evidence>
<evidence type="ECO:0000256" key="1">
    <source>
        <dbReference type="ARBA" id="ARBA00004459"/>
    </source>
</evidence>
<evidence type="ECO:0000313" key="12">
    <source>
        <dbReference type="Proteomes" id="UP000076825"/>
    </source>
</evidence>
<dbReference type="GO" id="GO:0090729">
    <property type="term" value="F:toxin activity"/>
    <property type="evidence" value="ECO:0007669"/>
    <property type="project" value="UniProtKB-KW"/>
</dbReference>
<dbReference type="STRING" id="123899.SAMEA3906487_01049"/>
<dbReference type="EMBL" id="LT546645">
    <property type="protein sequence ID" value="SAI68019.1"/>
    <property type="molecule type" value="Genomic_DNA"/>
</dbReference>
<dbReference type="InterPro" id="IPR003558">
    <property type="entry name" value="CDtoxinA/C"/>
</dbReference>
<evidence type="ECO:0000256" key="6">
    <source>
        <dbReference type="ARBA" id="ARBA00023136"/>
    </source>
</evidence>
<evidence type="ECO:0000256" key="2">
    <source>
        <dbReference type="ARBA" id="ARBA00022656"/>
    </source>
</evidence>